<name>A0A1E1LU06_9HELO</name>
<evidence type="ECO:0008006" key="3">
    <source>
        <dbReference type="Google" id="ProtNLM"/>
    </source>
</evidence>
<reference evidence="2" key="1">
    <citation type="submission" date="2016-03" db="EMBL/GenBank/DDBJ databases">
        <authorList>
            <person name="Guldener U."/>
        </authorList>
    </citation>
    <scope>NUCLEOTIDE SEQUENCE [LARGE SCALE GENOMIC DNA]</scope>
    <source>
        <strain evidence="2">04CH-RAC-A.6.1</strain>
    </source>
</reference>
<dbReference type="OrthoDB" id="3527090at2759"/>
<evidence type="ECO:0000313" key="2">
    <source>
        <dbReference type="Proteomes" id="UP000178912"/>
    </source>
</evidence>
<proteinExistence type="predicted"/>
<keyword evidence="2" id="KW-1185">Reference proteome</keyword>
<dbReference type="EMBL" id="FJUX01000188">
    <property type="protein sequence ID" value="CZT13379.1"/>
    <property type="molecule type" value="Genomic_DNA"/>
</dbReference>
<organism evidence="1 2">
    <name type="scientific">Rhynchosporium agropyri</name>
    <dbReference type="NCBI Taxonomy" id="914238"/>
    <lineage>
        <taxon>Eukaryota</taxon>
        <taxon>Fungi</taxon>
        <taxon>Dikarya</taxon>
        <taxon>Ascomycota</taxon>
        <taxon>Pezizomycotina</taxon>
        <taxon>Leotiomycetes</taxon>
        <taxon>Helotiales</taxon>
        <taxon>Ploettnerulaceae</taxon>
        <taxon>Rhynchosporium</taxon>
    </lineage>
</organism>
<evidence type="ECO:0000313" key="1">
    <source>
        <dbReference type="EMBL" id="CZT13379.1"/>
    </source>
</evidence>
<dbReference type="AlphaFoldDB" id="A0A1E1LU06"/>
<sequence length="158" mass="18066">MLDVSGAFDNVSYERLLYNMRKRRLPTEIVDWAESYLKDRTTRIKLADLLEIGREGELITGYIDDTGFLVEGSSTRDTRRFRERDLELDLKGGRIIPATDNARYLGVILDKELNGLAHIEHVKKRVEVSIQALRAITGSKWGATREDMLTLVKAIIML</sequence>
<protein>
    <recommendedName>
        <fullName evidence="3">Reverse transcriptase domain-containing protein</fullName>
    </recommendedName>
</protein>
<accession>A0A1E1LU06</accession>
<dbReference type="Proteomes" id="UP000178912">
    <property type="component" value="Unassembled WGS sequence"/>
</dbReference>
<gene>
    <name evidence="1" type="ORF">RAG0_16889</name>
</gene>